<accession>A0ABU2BH10</accession>
<protein>
    <recommendedName>
        <fullName evidence="1">Orc1-like AAA ATPase domain-containing protein</fullName>
    </recommendedName>
</protein>
<dbReference type="PANTHER" id="PTHR34301">
    <property type="entry name" value="DNA-BINDING PROTEIN-RELATED"/>
    <property type="match status" value="1"/>
</dbReference>
<dbReference type="EMBL" id="JAVDYI010000001">
    <property type="protein sequence ID" value="MDR7356674.1"/>
    <property type="molecule type" value="Genomic_DNA"/>
</dbReference>
<dbReference type="Proteomes" id="UP001183817">
    <property type="component" value="Unassembled WGS sequence"/>
</dbReference>
<dbReference type="Gene3D" id="3.40.50.300">
    <property type="entry name" value="P-loop containing nucleotide triphosphate hydrolases"/>
    <property type="match status" value="1"/>
</dbReference>
<sequence length="369" mass="40199">MSGLQNPFRPTFGRTPPELIDRNDTLEEFEYGLRIRSGVLGLLSIITGARGVGKTVMLNEAQGLAQEQGWAVISETSTAGFLARIADSALLIDEELGDGPPPRKILAFSAAGFGVTTQLPRERQVEFRNLGAKLLHRLDENGTGLLITLDEIQDADRSELLQLAAVIQHWVRDGLPISFVCAGLPAAISDILNEGVATFLRRADKIDLHSVEVRDVRDSYARQFSAAGIRFPDGFLEEAAEASFGYPFLIQLIGYFLWKEAERGGGAVDRESADKAVAAALKRNIRMVVGPAISKASDRDMDYLRAMSRDNGPSSTAAVAQRMKASLQLAANYRARLIEAGLIEPAGRGEVRYSIPGLREHLRNGERLG</sequence>
<dbReference type="InterPro" id="IPR027417">
    <property type="entry name" value="P-loop_NTPase"/>
</dbReference>
<feature type="domain" description="Orc1-like AAA ATPase" evidence="1">
    <location>
        <begin position="35"/>
        <end position="168"/>
    </location>
</feature>
<evidence type="ECO:0000313" key="3">
    <source>
        <dbReference type="Proteomes" id="UP001183817"/>
    </source>
</evidence>
<gene>
    <name evidence="2" type="ORF">J2S64_000365</name>
</gene>
<keyword evidence="3" id="KW-1185">Reference proteome</keyword>
<comment type="caution">
    <text evidence="2">The sequence shown here is derived from an EMBL/GenBank/DDBJ whole genome shotgun (WGS) entry which is preliminary data.</text>
</comment>
<dbReference type="RefSeq" id="WP_310287627.1">
    <property type="nucleotide sequence ID" value="NZ_BAAAWO010000001.1"/>
</dbReference>
<reference evidence="2 3" key="1">
    <citation type="submission" date="2023-07" db="EMBL/GenBank/DDBJ databases">
        <title>Sequencing the genomes of 1000 actinobacteria strains.</title>
        <authorList>
            <person name="Klenk H.-P."/>
        </authorList>
    </citation>
    <scope>NUCLEOTIDE SEQUENCE [LARGE SCALE GENOMIC DNA]</scope>
    <source>
        <strain evidence="2 3">DSM 20167</strain>
    </source>
</reference>
<proteinExistence type="predicted"/>
<dbReference type="PANTHER" id="PTHR34301:SF8">
    <property type="entry name" value="ATPASE DOMAIN-CONTAINING PROTEIN"/>
    <property type="match status" value="1"/>
</dbReference>
<dbReference type="SUPFAM" id="SSF52540">
    <property type="entry name" value="P-loop containing nucleoside triphosphate hydrolases"/>
    <property type="match status" value="1"/>
</dbReference>
<dbReference type="InterPro" id="IPR041664">
    <property type="entry name" value="AAA_16"/>
</dbReference>
<evidence type="ECO:0000313" key="2">
    <source>
        <dbReference type="EMBL" id="MDR7356674.1"/>
    </source>
</evidence>
<dbReference type="Pfam" id="PF13191">
    <property type="entry name" value="AAA_16"/>
    <property type="match status" value="1"/>
</dbReference>
<organism evidence="2 3">
    <name type="scientific">Paeniglutamicibacter sulfureus</name>
    <dbReference type="NCBI Taxonomy" id="43666"/>
    <lineage>
        <taxon>Bacteria</taxon>
        <taxon>Bacillati</taxon>
        <taxon>Actinomycetota</taxon>
        <taxon>Actinomycetes</taxon>
        <taxon>Micrococcales</taxon>
        <taxon>Micrococcaceae</taxon>
        <taxon>Paeniglutamicibacter</taxon>
    </lineage>
</organism>
<evidence type="ECO:0000259" key="1">
    <source>
        <dbReference type="Pfam" id="PF13191"/>
    </source>
</evidence>
<name>A0ABU2BH10_9MICC</name>